<dbReference type="AlphaFoldDB" id="A0A5K1IH07"/>
<dbReference type="EMBL" id="CABWIE010000019">
    <property type="protein sequence ID" value="VWL96678.1"/>
    <property type="molecule type" value="Genomic_DNA"/>
</dbReference>
<name>A0A5K1IH07_9ACTN</name>
<gene>
    <name evidence="2" type="ORF">KCJAJFAP_00451</name>
</gene>
<feature type="transmembrane region" description="Helical" evidence="1">
    <location>
        <begin position="12"/>
        <end position="31"/>
    </location>
</feature>
<dbReference type="Proteomes" id="UP000361836">
    <property type="component" value="Unassembled WGS sequence"/>
</dbReference>
<evidence type="ECO:0000313" key="2">
    <source>
        <dbReference type="EMBL" id="VWL96678.1"/>
    </source>
</evidence>
<protein>
    <recommendedName>
        <fullName evidence="4">MATE family efflux transporter</fullName>
    </recommendedName>
</protein>
<feature type="transmembrane region" description="Helical" evidence="1">
    <location>
        <begin position="58"/>
        <end position="79"/>
    </location>
</feature>
<evidence type="ECO:0000256" key="1">
    <source>
        <dbReference type="SAM" id="Phobius"/>
    </source>
</evidence>
<keyword evidence="1" id="KW-0812">Transmembrane</keyword>
<keyword evidence="1" id="KW-0472">Membrane</keyword>
<evidence type="ECO:0008006" key="4">
    <source>
        <dbReference type="Google" id="ProtNLM"/>
    </source>
</evidence>
<evidence type="ECO:0000313" key="3">
    <source>
        <dbReference type="Proteomes" id="UP000361836"/>
    </source>
</evidence>
<keyword evidence="1" id="KW-1133">Transmembrane helix</keyword>
<proteinExistence type="predicted"/>
<dbReference type="RefSeq" id="WP_222837939.1">
    <property type="nucleotide sequence ID" value="NZ_CAAKNU010000035.1"/>
</dbReference>
<keyword evidence="3" id="KW-1185">Reference proteome</keyword>
<organism evidence="2 3">
    <name type="scientific">Collinsella aerofaciens</name>
    <dbReference type="NCBI Taxonomy" id="74426"/>
    <lineage>
        <taxon>Bacteria</taxon>
        <taxon>Bacillati</taxon>
        <taxon>Actinomycetota</taxon>
        <taxon>Coriobacteriia</taxon>
        <taxon>Coriobacteriales</taxon>
        <taxon>Coriobacteriaceae</taxon>
        <taxon>Collinsella</taxon>
    </lineage>
</organism>
<accession>A0A5K1IH07</accession>
<sequence length="92" mass="9940">MEHDFTRGNILKTIAVFALPYMLSYFLQMLYGMADPYMMGQFSGAAGITAVGNGAQTLYIITVTLVGLVEKMISFLFIVPSSMDATVSALTA</sequence>
<reference evidence="2 3" key="1">
    <citation type="submission" date="2019-10" db="EMBL/GenBank/DDBJ databases">
        <authorList>
            <person name="Wolf R A."/>
        </authorList>
    </citation>
    <scope>NUCLEOTIDE SEQUENCE [LARGE SCALE GENOMIC DNA]</scope>
    <source>
        <strain evidence="2">Collinsella_aerofaciens_MC2</strain>
    </source>
</reference>